<feature type="non-terminal residue" evidence="2">
    <location>
        <position position="160"/>
    </location>
</feature>
<feature type="region of interest" description="Disordered" evidence="1">
    <location>
        <begin position="1"/>
        <end position="28"/>
    </location>
</feature>
<feature type="compositionally biased region" description="Basic residues" evidence="1">
    <location>
        <begin position="15"/>
        <end position="28"/>
    </location>
</feature>
<accession>A0AAV5UXP5</accession>
<evidence type="ECO:0000313" key="3">
    <source>
        <dbReference type="Proteomes" id="UP001432322"/>
    </source>
</evidence>
<evidence type="ECO:0000256" key="1">
    <source>
        <dbReference type="SAM" id="MobiDB-lite"/>
    </source>
</evidence>
<dbReference type="AlphaFoldDB" id="A0AAV5UXP5"/>
<protein>
    <submittedName>
        <fullName evidence="2">Uncharacterized protein</fullName>
    </submittedName>
</protein>
<proteinExistence type="predicted"/>
<comment type="caution">
    <text evidence="2">The sequence shown here is derived from an EMBL/GenBank/DDBJ whole genome shotgun (WGS) entry which is preliminary data.</text>
</comment>
<feature type="compositionally biased region" description="Low complexity" evidence="1">
    <location>
        <begin position="1"/>
        <end position="14"/>
    </location>
</feature>
<reference evidence="2" key="1">
    <citation type="submission" date="2023-10" db="EMBL/GenBank/DDBJ databases">
        <title>Genome assembly of Pristionchus species.</title>
        <authorList>
            <person name="Yoshida K."/>
            <person name="Sommer R.J."/>
        </authorList>
    </citation>
    <scope>NUCLEOTIDE SEQUENCE</scope>
    <source>
        <strain evidence="2">RS5133</strain>
    </source>
</reference>
<evidence type="ECO:0000313" key="2">
    <source>
        <dbReference type="EMBL" id="GMT10290.1"/>
    </source>
</evidence>
<feature type="non-terminal residue" evidence="2">
    <location>
        <position position="1"/>
    </location>
</feature>
<keyword evidence="3" id="KW-1185">Reference proteome</keyword>
<dbReference type="EMBL" id="BTSY01000001">
    <property type="protein sequence ID" value="GMT10290.1"/>
    <property type="molecule type" value="Genomic_DNA"/>
</dbReference>
<organism evidence="2 3">
    <name type="scientific">Pristionchus fissidentatus</name>
    <dbReference type="NCBI Taxonomy" id="1538716"/>
    <lineage>
        <taxon>Eukaryota</taxon>
        <taxon>Metazoa</taxon>
        <taxon>Ecdysozoa</taxon>
        <taxon>Nematoda</taxon>
        <taxon>Chromadorea</taxon>
        <taxon>Rhabditida</taxon>
        <taxon>Rhabditina</taxon>
        <taxon>Diplogasteromorpha</taxon>
        <taxon>Diplogasteroidea</taxon>
        <taxon>Neodiplogasteridae</taxon>
        <taxon>Pristionchus</taxon>
    </lineage>
</organism>
<sequence>AAQHAPRVQQLQQQQRRRAARRPAHRTALHPKRVTAISAMRASLTAQPLLPSAPSRLRSCVQGDASVGLTTSDVVSLTKLKKKRAMIVAHCGTRIDRCSVVGSPYTMVVTAKRAMQKLGKYDQAINDASDALRALVLGANSRGSAVVVGRAEKMKLSQLR</sequence>
<dbReference type="Proteomes" id="UP001432322">
    <property type="component" value="Unassembled WGS sequence"/>
</dbReference>
<gene>
    <name evidence="2" type="ORF">PFISCL1PPCAC_1587</name>
</gene>
<name>A0AAV5UXP5_9BILA</name>